<feature type="domain" description="NodB homology" evidence="3">
    <location>
        <begin position="70"/>
        <end position="287"/>
    </location>
</feature>
<proteinExistence type="predicted"/>
<dbReference type="Proteomes" id="UP000610456">
    <property type="component" value="Unassembled WGS sequence"/>
</dbReference>
<name>A0A918S9L0_9FLAO</name>
<dbReference type="GO" id="GO:0005576">
    <property type="term" value="C:extracellular region"/>
    <property type="evidence" value="ECO:0007669"/>
    <property type="project" value="UniProtKB-SubCell"/>
</dbReference>
<sequence>MRNKLYSALSSFHFFFKKKYAYRLRVLAYHTVPDEIVFEKQLIYLKSQYNIINIETLKSHFRDNQPLPKNPLLITFDDGDVTVLSKGLPVLKKHNLSSCLFIITGLINTSKDVWIKRIEAKEMKEGKTYLQAREVVKSFKQLSNVERLGRMEEYPEVSKPQLTAEDLKELSQNGMFIANHTHTHPMLDKCSPEEISEELTEAKKVFENLQFSGFDVFAYPNGNADEQTTKILKKFRMELVFLFDHKINKKNMDPLNISRIRVDSDIEMTEFKAKVSGAHPFFFHLRK</sequence>
<dbReference type="InterPro" id="IPR051398">
    <property type="entry name" value="Polysacch_Deacetylase"/>
</dbReference>
<dbReference type="Pfam" id="PF01522">
    <property type="entry name" value="Polysacc_deac_1"/>
    <property type="match status" value="1"/>
</dbReference>
<dbReference type="InterPro" id="IPR011330">
    <property type="entry name" value="Glyco_hydro/deAcase_b/a-brl"/>
</dbReference>
<reference evidence="4" key="2">
    <citation type="submission" date="2020-09" db="EMBL/GenBank/DDBJ databases">
        <authorList>
            <person name="Sun Q."/>
            <person name="Kim S."/>
        </authorList>
    </citation>
    <scope>NUCLEOTIDE SEQUENCE</scope>
    <source>
        <strain evidence="4">KCTC 12719</strain>
    </source>
</reference>
<accession>A0A918S9L0</accession>
<keyword evidence="2" id="KW-0732">Signal</keyword>
<evidence type="ECO:0000259" key="3">
    <source>
        <dbReference type="PROSITE" id="PS51677"/>
    </source>
</evidence>
<evidence type="ECO:0000313" key="4">
    <source>
        <dbReference type="EMBL" id="GHA30286.1"/>
    </source>
</evidence>
<gene>
    <name evidence="4" type="ORF">GCM10007103_09530</name>
</gene>
<dbReference type="PANTHER" id="PTHR34216:SF3">
    <property type="entry name" value="POLY-BETA-1,6-N-ACETYL-D-GLUCOSAMINE N-DEACETYLASE"/>
    <property type="match status" value="1"/>
</dbReference>
<reference evidence="4" key="1">
    <citation type="journal article" date="2014" name="Int. J. Syst. Evol. Microbiol.">
        <title>Complete genome sequence of Corynebacterium casei LMG S-19264T (=DSM 44701T), isolated from a smear-ripened cheese.</title>
        <authorList>
            <consortium name="US DOE Joint Genome Institute (JGI-PGF)"/>
            <person name="Walter F."/>
            <person name="Albersmeier A."/>
            <person name="Kalinowski J."/>
            <person name="Ruckert C."/>
        </authorList>
    </citation>
    <scope>NUCLEOTIDE SEQUENCE</scope>
    <source>
        <strain evidence="4">KCTC 12719</strain>
    </source>
</reference>
<comment type="caution">
    <text evidence="4">The sequence shown here is derived from an EMBL/GenBank/DDBJ whole genome shotgun (WGS) entry which is preliminary data.</text>
</comment>
<dbReference type="RefSeq" id="WP_189603559.1">
    <property type="nucleotide sequence ID" value="NZ_BMXB01000002.1"/>
</dbReference>
<dbReference type="GO" id="GO:0016810">
    <property type="term" value="F:hydrolase activity, acting on carbon-nitrogen (but not peptide) bonds"/>
    <property type="evidence" value="ECO:0007669"/>
    <property type="project" value="InterPro"/>
</dbReference>
<evidence type="ECO:0000256" key="2">
    <source>
        <dbReference type="ARBA" id="ARBA00022729"/>
    </source>
</evidence>
<organism evidence="4 5">
    <name type="scientific">Salinimicrobium marinum</name>
    <dbReference type="NCBI Taxonomy" id="680283"/>
    <lineage>
        <taxon>Bacteria</taxon>
        <taxon>Pseudomonadati</taxon>
        <taxon>Bacteroidota</taxon>
        <taxon>Flavobacteriia</taxon>
        <taxon>Flavobacteriales</taxon>
        <taxon>Flavobacteriaceae</taxon>
        <taxon>Salinimicrobium</taxon>
    </lineage>
</organism>
<dbReference type="InterPro" id="IPR002509">
    <property type="entry name" value="NODB_dom"/>
</dbReference>
<evidence type="ECO:0000256" key="1">
    <source>
        <dbReference type="ARBA" id="ARBA00004613"/>
    </source>
</evidence>
<dbReference type="Gene3D" id="3.20.20.370">
    <property type="entry name" value="Glycoside hydrolase/deacetylase"/>
    <property type="match status" value="1"/>
</dbReference>
<dbReference type="EMBL" id="BMXB01000002">
    <property type="protein sequence ID" value="GHA30286.1"/>
    <property type="molecule type" value="Genomic_DNA"/>
</dbReference>
<comment type="subcellular location">
    <subcellularLocation>
        <location evidence="1">Secreted</location>
    </subcellularLocation>
</comment>
<dbReference type="SUPFAM" id="SSF88713">
    <property type="entry name" value="Glycoside hydrolase/deacetylase"/>
    <property type="match status" value="1"/>
</dbReference>
<dbReference type="GO" id="GO:0005975">
    <property type="term" value="P:carbohydrate metabolic process"/>
    <property type="evidence" value="ECO:0007669"/>
    <property type="project" value="InterPro"/>
</dbReference>
<dbReference type="PANTHER" id="PTHR34216">
    <property type="match status" value="1"/>
</dbReference>
<dbReference type="CDD" id="cd10918">
    <property type="entry name" value="CE4_NodB_like_5s_6s"/>
    <property type="match status" value="1"/>
</dbReference>
<protein>
    <recommendedName>
        <fullName evidence="3">NodB homology domain-containing protein</fullName>
    </recommendedName>
</protein>
<dbReference type="AlphaFoldDB" id="A0A918S9L0"/>
<keyword evidence="5" id="KW-1185">Reference proteome</keyword>
<dbReference type="PROSITE" id="PS51677">
    <property type="entry name" value="NODB"/>
    <property type="match status" value="1"/>
</dbReference>
<evidence type="ECO:0000313" key="5">
    <source>
        <dbReference type="Proteomes" id="UP000610456"/>
    </source>
</evidence>